<dbReference type="EMBL" id="JAEAOA010002152">
    <property type="protein sequence ID" value="KAK3585570.1"/>
    <property type="molecule type" value="Genomic_DNA"/>
</dbReference>
<dbReference type="Proteomes" id="UP001195483">
    <property type="component" value="Unassembled WGS sequence"/>
</dbReference>
<feature type="region of interest" description="Disordered" evidence="1">
    <location>
        <begin position="67"/>
        <end position="91"/>
    </location>
</feature>
<reference evidence="2" key="3">
    <citation type="submission" date="2023-05" db="EMBL/GenBank/DDBJ databases">
        <authorList>
            <person name="Smith C.H."/>
        </authorList>
    </citation>
    <scope>NUCLEOTIDE SEQUENCE</scope>
    <source>
        <strain evidence="2">CHS0354</strain>
        <tissue evidence="2">Mantle</tissue>
    </source>
</reference>
<keyword evidence="3" id="KW-1185">Reference proteome</keyword>
<evidence type="ECO:0000313" key="2">
    <source>
        <dbReference type="EMBL" id="KAK3585570.1"/>
    </source>
</evidence>
<sequence length="162" mass="18410">MAILMNERSDLNVKKERSKQIIADNEIADPIAEERKVSRDTIDTDLSNLVEIKQQFKEKIQQINLLKESEVTPSGNPQAGAADTDQDELNPNRSFENIIPVICNKVKLKCEVDNDMDFPHDNDIFVVLPRQQLVEGQIELPGQLTQTEETQANKKKLSRITI</sequence>
<gene>
    <name evidence="2" type="ORF">CHS0354_036757</name>
</gene>
<dbReference type="AlphaFoldDB" id="A0AAE0VQR9"/>
<comment type="caution">
    <text evidence="2">The sequence shown here is derived from an EMBL/GenBank/DDBJ whole genome shotgun (WGS) entry which is preliminary data.</text>
</comment>
<evidence type="ECO:0000313" key="3">
    <source>
        <dbReference type="Proteomes" id="UP001195483"/>
    </source>
</evidence>
<name>A0AAE0VQR9_9BIVA</name>
<evidence type="ECO:0000256" key="1">
    <source>
        <dbReference type="SAM" id="MobiDB-lite"/>
    </source>
</evidence>
<organism evidence="2 3">
    <name type="scientific">Potamilus streckersoni</name>
    <dbReference type="NCBI Taxonomy" id="2493646"/>
    <lineage>
        <taxon>Eukaryota</taxon>
        <taxon>Metazoa</taxon>
        <taxon>Spiralia</taxon>
        <taxon>Lophotrochozoa</taxon>
        <taxon>Mollusca</taxon>
        <taxon>Bivalvia</taxon>
        <taxon>Autobranchia</taxon>
        <taxon>Heteroconchia</taxon>
        <taxon>Palaeoheterodonta</taxon>
        <taxon>Unionida</taxon>
        <taxon>Unionoidea</taxon>
        <taxon>Unionidae</taxon>
        <taxon>Ambleminae</taxon>
        <taxon>Lampsilini</taxon>
        <taxon>Potamilus</taxon>
    </lineage>
</organism>
<protein>
    <submittedName>
        <fullName evidence="2">Uncharacterized protein</fullName>
    </submittedName>
</protein>
<reference evidence="2" key="2">
    <citation type="journal article" date="2021" name="Genome Biol. Evol.">
        <title>Developing a high-quality reference genome for a parasitic bivalve with doubly uniparental inheritance (Bivalvia: Unionida).</title>
        <authorList>
            <person name="Smith C.H."/>
        </authorList>
    </citation>
    <scope>NUCLEOTIDE SEQUENCE</scope>
    <source>
        <strain evidence="2">CHS0354</strain>
        <tissue evidence="2">Mantle</tissue>
    </source>
</reference>
<proteinExistence type="predicted"/>
<accession>A0AAE0VQR9</accession>
<reference evidence="2" key="1">
    <citation type="journal article" date="2021" name="Genome Biol. Evol.">
        <title>A High-Quality Reference Genome for a Parasitic Bivalve with Doubly Uniparental Inheritance (Bivalvia: Unionida).</title>
        <authorList>
            <person name="Smith C.H."/>
        </authorList>
    </citation>
    <scope>NUCLEOTIDE SEQUENCE</scope>
    <source>
        <strain evidence="2">CHS0354</strain>
    </source>
</reference>